<evidence type="ECO:0000313" key="3">
    <source>
        <dbReference type="Proteomes" id="UP000007875"/>
    </source>
</evidence>
<sequence length="198" mass="21837">MRQSSDMNGCFVAVLTREVDPMDSMTVKEILKKAALKGLIAPTSPSTKPKEQHEPEKVEKPASPPSEVKPAKEETHHVEKLKKHKSKVAFGKKVKPSSGTNIARLKKTNSKIVDSNDVDKMLNQYKNTTKDQPTVAGQPSDVAQASINLEFHNPATLRCSESQKHDSAKISSTCMQNQINSDVETILTRLSSRDASRM</sequence>
<evidence type="ECO:0000256" key="1">
    <source>
        <dbReference type="SAM" id="MobiDB-lite"/>
    </source>
</evidence>
<feature type="compositionally biased region" description="Basic and acidic residues" evidence="1">
    <location>
        <begin position="48"/>
        <end position="60"/>
    </location>
</feature>
<reference evidence="3" key="1">
    <citation type="submission" date="2003-08" db="EMBL/GenBank/DDBJ databases">
        <authorList>
            <person name="Birren B."/>
            <person name="Nusbaum C."/>
            <person name="Abebe A."/>
            <person name="Abouelleil A."/>
            <person name="Adekoya E."/>
            <person name="Ait-zahra M."/>
            <person name="Allen N."/>
            <person name="Allen T."/>
            <person name="An P."/>
            <person name="Anderson M."/>
            <person name="Anderson S."/>
            <person name="Arachchi H."/>
            <person name="Armbruster J."/>
            <person name="Bachantsang P."/>
            <person name="Baldwin J."/>
            <person name="Barry A."/>
            <person name="Bayul T."/>
            <person name="Blitshsteyn B."/>
            <person name="Bloom T."/>
            <person name="Blye J."/>
            <person name="Boguslavskiy L."/>
            <person name="Borowsky M."/>
            <person name="Boukhgalter B."/>
            <person name="Brunache A."/>
            <person name="Butler J."/>
            <person name="Calixte N."/>
            <person name="Calvo S."/>
            <person name="Camarata J."/>
            <person name="Campo K."/>
            <person name="Chang J."/>
            <person name="Cheshatsang Y."/>
            <person name="Citroen M."/>
            <person name="Collymore A."/>
            <person name="Considine T."/>
            <person name="Cook A."/>
            <person name="Cooke P."/>
            <person name="Corum B."/>
            <person name="Cuomo C."/>
            <person name="David R."/>
            <person name="Dawoe T."/>
            <person name="Degray S."/>
            <person name="Dodge S."/>
            <person name="Dooley K."/>
            <person name="Dorje P."/>
            <person name="Dorjee K."/>
            <person name="Dorris L."/>
            <person name="Duffey N."/>
            <person name="Dupes A."/>
            <person name="Elkins T."/>
            <person name="Engels R."/>
            <person name="Erickson J."/>
            <person name="Farina A."/>
            <person name="Faro S."/>
            <person name="Ferreira P."/>
            <person name="Fischer H."/>
            <person name="Fitzgerald M."/>
            <person name="Foley K."/>
            <person name="Gage D."/>
            <person name="Galagan J."/>
            <person name="Gearin G."/>
            <person name="Gnerre S."/>
            <person name="Gnirke A."/>
            <person name="Goyette A."/>
            <person name="Graham J."/>
            <person name="Grandbois E."/>
            <person name="Gyaltsen K."/>
            <person name="Hafez N."/>
            <person name="Hagopian D."/>
            <person name="Hagos B."/>
            <person name="Hall J."/>
            <person name="Hatcher B."/>
            <person name="Heller A."/>
            <person name="Higgins H."/>
            <person name="Honan T."/>
            <person name="Horn A."/>
            <person name="Houde N."/>
            <person name="Hughes L."/>
            <person name="Hulme W."/>
            <person name="Husby E."/>
            <person name="Iliev I."/>
            <person name="Jaffe D."/>
            <person name="Jones C."/>
            <person name="Kamal M."/>
            <person name="Kamat A."/>
            <person name="Kamvysselis M."/>
            <person name="Karlsson E."/>
            <person name="Kells C."/>
            <person name="Kieu A."/>
            <person name="Kisner P."/>
            <person name="Kodira C."/>
            <person name="Kulbokas E."/>
            <person name="Labutti K."/>
            <person name="Lama D."/>
            <person name="Landers T."/>
            <person name="Leger J."/>
            <person name="Levine S."/>
            <person name="Lewis D."/>
            <person name="Lewis T."/>
            <person name="Lindblad-toh K."/>
            <person name="Liu X."/>
            <person name="Lokyitsang T."/>
            <person name="Lokyitsang Y."/>
            <person name="Lucien O."/>
            <person name="Lui A."/>
            <person name="Ma L.J."/>
            <person name="Mabbitt R."/>
            <person name="Macdonald J."/>
            <person name="Maclean C."/>
            <person name="Major J."/>
            <person name="Manning J."/>
            <person name="Marabella R."/>
            <person name="Maru K."/>
            <person name="Matthews C."/>
            <person name="Mauceli E."/>
            <person name="Mccarthy M."/>
            <person name="Mcdonough S."/>
            <person name="Mcghee T."/>
            <person name="Meldrim J."/>
            <person name="Meneus L."/>
            <person name="Mesirov J."/>
            <person name="Mihalev A."/>
            <person name="Mihova T."/>
            <person name="Mikkelsen T."/>
            <person name="Mlenga V."/>
            <person name="Moru K."/>
            <person name="Mozes J."/>
            <person name="Mulrain L."/>
            <person name="Munson G."/>
            <person name="Naylor J."/>
            <person name="Newes C."/>
            <person name="Nguyen C."/>
            <person name="Nguyen N."/>
            <person name="Nguyen T."/>
            <person name="Nicol R."/>
            <person name="Nielsen C."/>
            <person name="Nizzari M."/>
            <person name="Norbu C."/>
            <person name="Norbu N."/>
            <person name="O'donnell P."/>
            <person name="Okoawo O."/>
            <person name="O'leary S."/>
            <person name="Omotosho B."/>
            <person name="O'neill K."/>
            <person name="Osman S."/>
            <person name="Parker S."/>
            <person name="Perrin D."/>
            <person name="Phunkhang P."/>
            <person name="Piqani B."/>
            <person name="Purcell S."/>
            <person name="Rachupka T."/>
            <person name="Ramasamy U."/>
            <person name="Rameau R."/>
            <person name="Ray V."/>
            <person name="Raymond C."/>
            <person name="Retta R."/>
            <person name="Richardson S."/>
            <person name="Rise C."/>
            <person name="Rodriguez J."/>
            <person name="Rogers J."/>
            <person name="Rogov P."/>
            <person name="Rutman M."/>
            <person name="Schupbach R."/>
            <person name="Seaman C."/>
            <person name="Settipalli S."/>
            <person name="Sharpe T."/>
            <person name="Sheridan J."/>
            <person name="Sherpa N."/>
            <person name="Shi J."/>
            <person name="Smirnov S."/>
            <person name="Smith C."/>
            <person name="Sougnez C."/>
            <person name="Spencer B."/>
            <person name="Stalker J."/>
            <person name="Stange-thomann N."/>
            <person name="Stavropoulos S."/>
            <person name="Stetson K."/>
            <person name="Stone C."/>
            <person name="Stone S."/>
            <person name="Stubbs M."/>
            <person name="Talamas J."/>
            <person name="Tchuinga P."/>
            <person name="Tenzing P."/>
            <person name="Tesfaye S."/>
            <person name="Theodore J."/>
            <person name="Thoulutsang Y."/>
            <person name="Topham K."/>
            <person name="Towey S."/>
            <person name="Tsamla T."/>
            <person name="Tsomo N."/>
            <person name="Vallee D."/>
            <person name="Vassiliev H."/>
            <person name="Venkataraman V."/>
            <person name="Vinson J."/>
            <person name="Vo A."/>
            <person name="Wade C."/>
            <person name="Wang S."/>
            <person name="Wangchuk T."/>
            <person name="Wangdi T."/>
            <person name="Whittaker C."/>
            <person name="Wilkinson J."/>
            <person name="Wu Y."/>
            <person name="Wyman D."/>
            <person name="Yadav S."/>
            <person name="Yang S."/>
            <person name="Yang X."/>
            <person name="Yeager S."/>
            <person name="Yee E."/>
            <person name="Young G."/>
            <person name="Zainoun J."/>
            <person name="Zembeck L."/>
            <person name="Zimmer A."/>
            <person name="Zody M."/>
            <person name="Lander E."/>
        </authorList>
    </citation>
    <scope>NUCLEOTIDE SEQUENCE [LARGE SCALE GENOMIC DNA]</scope>
</reference>
<dbReference type="Proteomes" id="UP000007875">
    <property type="component" value="Unassembled WGS sequence"/>
</dbReference>
<feature type="region of interest" description="Disordered" evidence="1">
    <location>
        <begin position="36"/>
        <end position="84"/>
    </location>
</feature>
<protein>
    <submittedName>
        <fullName evidence="2">Uncharacterized protein</fullName>
    </submittedName>
</protein>
<dbReference type="PANTHER" id="PTHR14663:SF2">
    <property type="entry name" value="METHYLTRANSFERASE NSUN7-RELATED"/>
    <property type="match status" value="1"/>
</dbReference>
<dbReference type="AlphaFoldDB" id="H2ZBZ2"/>
<keyword evidence="3" id="KW-1185">Reference proteome</keyword>
<accession>H2ZBZ2</accession>
<dbReference type="Ensembl" id="ENSCSAVT00000015282.1">
    <property type="protein sequence ID" value="ENSCSAVP00000015108.1"/>
    <property type="gene ID" value="ENSCSAVG00000008856.1"/>
</dbReference>
<reference evidence="2" key="3">
    <citation type="submission" date="2025-09" db="UniProtKB">
        <authorList>
            <consortium name="Ensembl"/>
        </authorList>
    </citation>
    <scope>IDENTIFICATION</scope>
</reference>
<dbReference type="InParanoid" id="H2ZBZ2"/>
<proteinExistence type="predicted"/>
<evidence type="ECO:0000313" key="2">
    <source>
        <dbReference type="Ensembl" id="ENSCSAVP00000015108.1"/>
    </source>
</evidence>
<reference evidence="2" key="2">
    <citation type="submission" date="2025-08" db="UniProtKB">
        <authorList>
            <consortium name="Ensembl"/>
        </authorList>
    </citation>
    <scope>IDENTIFICATION</scope>
</reference>
<dbReference type="PANTHER" id="PTHR14663">
    <property type="entry name" value="METHYLTRANSFERASE NSUN7-RELATED"/>
    <property type="match status" value="1"/>
</dbReference>
<organism evidence="2 3">
    <name type="scientific">Ciona savignyi</name>
    <name type="common">Pacific transparent sea squirt</name>
    <dbReference type="NCBI Taxonomy" id="51511"/>
    <lineage>
        <taxon>Eukaryota</taxon>
        <taxon>Metazoa</taxon>
        <taxon>Chordata</taxon>
        <taxon>Tunicata</taxon>
        <taxon>Ascidiacea</taxon>
        <taxon>Phlebobranchia</taxon>
        <taxon>Cionidae</taxon>
        <taxon>Ciona</taxon>
    </lineage>
</organism>
<name>H2ZBZ2_CIOSA</name>
<feature type="compositionally biased region" description="Basic and acidic residues" evidence="1">
    <location>
        <begin position="69"/>
        <end position="78"/>
    </location>
</feature>
<dbReference type="HOGENOM" id="CLU_1377686_0_0_1"/>
<dbReference type="InterPro" id="IPR042620">
    <property type="entry name" value="NSUN7"/>
</dbReference>